<evidence type="ECO:0000256" key="9">
    <source>
        <dbReference type="ARBA" id="ARBA00032535"/>
    </source>
</evidence>
<sequence>MAGTIFNDDSHDKYAVRKVGKPFTKDYRVYFERGGVPISPFHDIPLYPDKHDKNVLHMVVEIPRWTNAKFEISRDKCLNPIYQDILNGEVRFNKNVFPYKGYIWNYGAFPQTWEDPDHKHPDTGHKGDNDPLDACEIGRAVATTGEVKKVKVLGILGLLDNQETDWKVIVIDVNDPLAEKLDDIGDVEKHLPGFLDATRDWFRIYKMPDGEPPNEYALEGKFQDKKYAMKIIEDCADNWKRLVHGKVKHTAITIENTTLTGTPGYIDPEEVNLPPNEDLPPAPVNRDLEEWFFVDREALRIPGSPSVEMSNLHIDLRIA</sequence>
<evidence type="ECO:0000256" key="1">
    <source>
        <dbReference type="ARBA" id="ARBA00001946"/>
    </source>
</evidence>
<dbReference type="PANTHER" id="PTHR10286">
    <property type="entry name" value="INORGANIC PYROPHOSPHATASE"/>
    <property type="match status" value="1"/>
</dbReference>
<keyword evidence="13" id="KW-1185">Reference proteome</keyword>
<keyword evidence="6" id="KW-0479">Metal-binding</keyword>
<dbReference type="FunFam" id="3.90.80.10:FF:000004">
    <property type="entry name" value="Inorganic pyrophosphatase"/>
    <property type="match status" value="1"/>
</dbReference>
<dbReference type="GO" id="GO:0005737">
    <property type="term" value="C:cytoplasm"/>
    <property type="evidence" value="ECO:0007669"/>
    <property type="project" value="UniProtKB-SubCell"/>
</dbReference>
<evidence type="ECO:0000313" key="12">
    <source>
        <dbReference type="EMBL" id="KAK3936777.1"/>
    </source>
</evidence>
<reference evidence="13" key="1">
    <citation type="journal article" date="2023" name="Mol. Phylogenet. Evol.">
        <title>Genome-scale phylogeny and comparative genomics of the fungal order Sordariales.</title>
        <authorList>
            <person name="Hensen N."/>
            <person name="Bonometti L."/>
            <person name="Westerberg I."/>
            <person name="Brannstrom I.O."/>
            <person name="Guillou S."/>
            <person name="Cros-Aarteil S."/>
            <person name="Calhoun S."/>
            <person name="Haridas S."/>
            <person name="Kuo A."/>
            <person name="Mondo S."/>
            <person name="Pangilinan J."/>
            <person name="Riley R."/>
            <person name="LaButti K."/>
            <person name="Andreopoulos B."/>
            <person name="Lipzen A."/>
            <person name="Chen C."/>
            <person name="Yan M."/>
            <person name="Daum C."/>
            <person name="Ng V."/>
            <person name="Clum A."/>
            <person name="Steindorff A."/>
            <person name="Ohm R.A."/>
            <person name="Martin F."/>
            <person name="Silar P."/>
            <person name="Natvig D.O."/>
            <person name="Lalanne C."/>
            <person name="Gautier V."/>
            <person name="Ament-Velasquez S.L."/>
            <person name="Kruys A."/>
            <person name="Hutchinson M.I."/>
            <person name="Powell A.J."/>
            <person name="Barry K."/>
            <person name="Miller A.N."/>
            <person name="Grigoriev I.V."/>
            <person name="Debuchy R."/>
            <person name="Gladieux P."/>
            <person name="Hiltunen Thoren M."/>
            <person name="Johannesson H."/>
        </authorList>
    </citation>
    <scope>NUCLEOTIDE SEQUENCE [LARGE SCALE GENOMIC DNA]</scope>
    <source>
        <strain evidence="13">CBS 340.73</strain>
    </source>
</reference>
<keyword evidence="7" id="KW-0378">Hydrolase</keyword>
<dbReference type="EC" id="3.6.1.1" evidence="4"/>
<dbReference type="InterPro" id="IPR008162">
    <property type="entry name" value="Pyrophosphatase"/>
</dbReference>
<dbReference type="AlphaFoldDB" id="A0AAN6N3M0"/>
<evidence type="ECO:0000256" key="7">
    <source>
        <dbReference type="ARBA" id="ARBA00022801"/>
    </source>
</evidence>
<dbReference type="GO" id="GO:0006796">
    <property type="term" value="P:phosphate-containing compound metabolic process"/>
    <property type="evidence" value="ECO:0007669"/>
    <property type="project" value="InterPro"/>
</dbReference>
<dbReference type="CDD" id="cd00412">
    <property type="entry name" value="pyrophosphatase"/>
    <property type="match status" value="1"/>
</dbReference>
<proteinExistence type="inferred from homology"/>
<dbReference type="Proteomes" id="UP001303473">
    <property type="component" value="Unassembled WGS sequence"/>
</dbReference>
<comment type="cofactor">
    <cofactor evidence="1">
        <name>Mg(2+)</name>
        <dbReference type="ChEBI" id="CHEBI:18420"/>
    </cofactor>
</comment>
<dbReference type="PROSITE" id="PS00387">
    <property type="entry name" value="PPASE"/>
    <property type="match status" value="1"/>
</dbReference>
<gene>
    <name evidence="12" type="ORF">QBC46DRAFT_452447</name>
</gene>
<evidence type="ECO:0000256" key="5">
    <source>
        <dbReference type="ARBA" id="ARBA00022490"/>
    </source>
</evidence>
<evidence type="ECO:0000256" key="10">
    <source>
        <dbReference type="ARBA" id="ARBA00040300"/>
    </source>
</evidence>
<comment type="subcellular location">
    <subcellularLocation>
        <location evidence="2">Cytoplasm</location>
    </subcellularLocation>
</comment>
<accession>A0AAN6N3M0</accession>
<dbReference type="GO" id="GO:0000287">
    <property type="term" value="F:magnesium ion binding"/>
    <property type="evidence" value="ECO:0007669"/>
    <property type="project" value="InterPro"/>
</dbReference>
<evidence type="ECO:0000256" key="6">
    <source>
        <dbReference type="ARBA" id="ARBA00022723"/>
    </source>
</evidence>
<dbReference type="EMBL" id="MU853872">
    <property type="protein sequence ID" value="KAK3936777.1"/>
    <property type="molecule type" value="Genomic_DNA"/>
</dbReference>
<protein>
    <recommendedName>
        <fullName evidence="10">Inorganic pyrophosphatase</fullName>
        <ecNumber evidence="4">3.6.1.1</ecNumber>
    </recommendedName>
    <alternativeName>
        <fullName evidence="9">Pyrophosphate phospho-hydrolase</fullName>
    </alternativeName>
</protein>
<evidence type="ECO:0000256" key="11">
    <source>
        <dbReference type="ARBA" id="ARBA00047820"/>
    </source>
</evidence>
<dbReference type="InterPro" id="IPR036649">
    <property type="entry name" value="Pyrophosphatase_sf"/>
</dbReference>
<evidence type="ECO:0000256" key="8">
    <source>
        <dbReference type="ARBA" id="ARBA00022842"/>
    </source>
</evidence>
<keyword evidence="5" id="KW-0963">Cytoplasm</keyword>
<dbReference type="Gene3D" id="3.90.80.10">
    <property type="entry name" value="Inorganic pyrophosphatase"/>
    <property type="match status" value="1"/>
</dbReference>
<name>A0AAN6N3M0_9PEZI</name>
<evidence type="ECO:0000313" key="13">
    <source>
        <dbReference type="Proteomes" id="UP001303473"/>
    </source>
</evidence>
<keyword evidence="8" id="KW-0460">Magnesium</keyword>
<evidence type="ECO:0000256" key="3">
    <source>
        <dbReference type="ARBA" id="ARBA00006220"/>
    </source>
</evidence>
<dbReference type="Pfam" id="PF00719">
    <property type="entry name" value="Pyrophosphatase"/>
    <property type="match status" value="1"/>
</dbReference>
<evidence type="ECO:0000256" key="2">
    <source>
        <dbReference type="ARBA" id="ARBA00004496"/>
    </source>
</evidence>
<dbReference type="GO" id="GO:0004427">
    <property type="term" value="F:inorganic diphosphate phosphatase activity"/>
    <property type="evidence" value="ECO:0007669"/>
    <property type="project" value="UniProtKB-EC"/>
</dbReference>
<evidence type="ECO:0000256" key="4">
    <source>
        <dbReference type="ARBA" id="ARBA00012146"/>
    </source>
</evidence>
<organism evidence="12 13">
    <name type="scientific">Diplogelasinospora grovesii</name>
    <dbReference type="NCBI Taxonomy" id="303347"/>
    <lineage>
        <taxon>Eukaryota</taxon>
        <taxon>Fungi</taxon>
        <taxon>Dikarya</taxon>
        <taxon>Ascomycota</taxon>
        <taxon>Pezizomycotina</taxon>
        <taxon>Sordariomycetes</taxon>
        <taxon>Sordariomycetidae</taxon>
        <taxon>Sordariales</taxon>
        <taxon>Diplogelasinosporaceae</taxon>
        <taxon>Diplogelasinospora</taxon>
    </lineage>
</organism>
<comment type="caution">
    <text evidence="12">The sequence shown here is derived from an EMBL/GenBank/DDBJ whole genome shotgun (WGS) entry which is preliminary data.</text>
</comment>
<comment type="similarity">
    <text evidence="3">Belongs to the PPase family.</text>
</comment>
<comment type="catalytic activity">
    <reaction evidence="11">
        <text>diphosphate + H2O = 2 phosphate + H(+)</text>
        <dbReference type="Rhea" id="RHEA:24576"/>
        <dbReference type="ChEBI" id="CHEBI:15377"/>
        <dbReference type="ChEBI" id="CHEBI:15378"/>
        <dbReference type="ChEBI" id="CHEBI:33019"/>
        <dbReference type="ChEBI" id="CHEBI:43474"/>
        <dbReference type="EC" id="3.6.1.1"/>
    </reaction>
</comment>
<dbReference type="SUPFAM" id="SSF50324">
    <property type="entry name" value="Inorganic pyrophosphatase"/>
    <property type="match status" value="1"/>
</dbReference>